<protein>
    <submittedName>
        <fullName evidence="1">AmpG-related permease</fullName>
    </submittedName>
</protein>
<evidence type="ECO:0000313" key="1">
    <source>
        <dbReference type="EMBL" id="EGH50045.1"/>
    </source>
</evidence>
<organism evidence="1 2">
    <name type="scientific">Pseudomonas syringae pv. pisi str. 1704B</name>
    <dbReference type="NCBI Taxonomy" id="629263"/>
    <lineage>
        <taxon>Bacteria</taxon>
        <taxon>Pseudomonadati</taxon>
        <taxon>Pseudomonadota</taxon>
        <taxon>Gammaproteobacteria</taxon>
        <taxon>Pseudomonadales</taxon>
        <taxon>Pseudomonadaceae</taxon>
        <taxon>Pseudomonas</taxon>
        <taxon>Pseudomonas syringae</taxon>
    </lineage>
</organism>
<reference evidence="1 2" key="1">
    <citation type="journal article" date="2011" name="PLoS Pathog.">
        <title>Dynamic evolution of pathogenicity revealed by sequencing and comparative genomics of 19 Pseudomonas syringae isolates.</title>
        <authorList>
            <person name="Baltrus D.A."/>
            <person name="Nishimura M.T."/>
            <person name="Romanchuk A."/>
            <person name="Chang J.H."/>
            <person name="Mukhtar M.S."/>
            <person name="Cherkis K."/>
            <person name="Roach J."/>
            <person name="Grant S.R."/>
            <person name="Jones C.D."/>
            <person name="Dangl J.L."/>
        </authorList>
    </citation>
    <scope>NUCLEOTIDE SEQUENCE [LARGE SCALE GENOMIC DNA]</scope>
    <source>
        <strain evidence="1 2">1704B</strain>
    </source>
</reference>
<feature type="non-terminal residue" evidence="1">
    <location>
        <position position="1"/>
    </location>
</feature>
<gene>
    <name evidence="1" type="ORF">PSYPI_49567</name>
</gene>
<sequence>GRRRSWLVLSQSLVILGLIGMGFCDPHLFRQFC</sequence>
<dbReference type="AlphaFoldDB" id="F3GSJ2"/>
<dbReference type="EMBL" id="AEAI01005083">
    <property type="protein sequence ID" value="EGH50045.1"/>
    <property type="molecule type" value="Genomic_DNA"/>
</dbReference>
<name>F3GSJ2_PSESJ</name>
<evidence type="ECO:0000313" key="2">
    <source>
        <dbReference type="Proteomes" id="UP000004986"/>
    </source>
</evidence>
<keyword evidence="2" id="KW-1185">Reference proteome</keyword>
<accession>F3GSJ2</accession>
<dbReference type="Proteomes" id="UP000004986">
    <property type="component" value="Unassembled WGS sequence"/>
</dbReference>
<proteinExistence type="predicted"/>
<comment type="caution">
    <text evidence="1">The sequence shown here is derived from an EMBL/GenBank/DDBJ whole genome shotgun (WGS) entry which is preliminary data.</text>
</comment>
<feature type="non-terminal residue" evidence="1">
    <location>
        <position position="33"/>
    </location>
</feature>